<evidence type="ECO:0000313" key="2">
    <source>
        <dbReference type="EMBL" id="KAF0032495.1"/>
    </source>
</evidence>
<accession>A0A6A4SIR8</accession>
<proteinExistence type="predicted"/>
<comment type="caution">
    <text evidence="2">The sequence shown here is derived from an EMBL/GenBank/DDBJ whole genome shotgun (WGS) entry which is preliminary data.</text>
</comment>
<reference evidence="2 3" key="1">
    <citation type="submission" date="2019-06" db="EMBL/GenBank/DDBJ databases">
        <title>Draft genomes of female and male turbot (Scophthalmus maximus).</title>
        <authorList>
            <person name="Xu H."/>
            <person name="Xu X.-W."/>
            <person name="Shao C."/>
            <person name="Chen S."/>
        </authorList>
    </citation>
    <scope>NUCLEOTIDE SEQUENCE [LARGE SCALE GENOMIC DNA]</scope>
    <source>
        <strain evidence="2">Ysfricsl-2016a</strain>
        <tissue evidence="2">Blood</tissue>
    </source>
</reference>
<dbReference type="AlphaFoldDB" id="A0A6A4SIR8"/>
<organism evidence="2 3">
    <name type="scientific">Scophthalmus maximus</name>
    <name type="common">Turbot</name>
    <name type="synonym">Psetta maxima</name>
    <dbReference type="NCBI Taxonomy" id="52904"/>
    <lineage>
        <taxon>Eukaryota</taxon>
        <taxon>Metazoa</taxon>
        <taxon>Chordata</taxon>
        <taxon>Craniata</taxon>
        <taxon>Vertebrata</taxon>
        <taxon>Euteleostomi</taxon>
        <taxon>Actinopterygii</taxon>
        <taxon>Neopterygii</taxon>
        <taxon>Teleostei</taxon>
        <taxon>Neoteleostei</taxon>
        <taxon>Acanthomorphata</taxon>
        <taxon>Carangaria</taxon>
        <taxon>Pleuronectiformes</taxon>
        <taxon>Pleuronectoidei</taxon>
        <taxon>Scophthalmidae</taxon>
        <taxon>Scophthalmus</taxon>
    </lineage>
</organism>
<gene>
    <name evidence="2" type="ORF">F2P81_014785</name>
</gene>
<protein>
    <submittedName>
        <fullName evidence="2">Uncharacterized protein</fullName>
    </submittedName>
</protein>
<dbReference type="EMBL" id="VEVO01000013">
    <property type="protein sequence ID" value="KAF0032495.1"/>
    <property type="molecule type" value="Genomic_DNA"/>
</dbReference>
<feature type="region of interest" description="Disordered" evidence="1">
    <location>
        <begin position="147"/>
        <end position="170"/>
    </location>
</feature>
<dbReference type="Proteomes" id="UP000438429">
    <property type="component" value="Unassembled WGS sequence"/>
</dbReference>
<evidence type="ECO:0000313" key="3">
    <source>
        <dbReference type="Proteomes" id="UP000438429"/>
    </source>
</evidence>
<evidence type="ECO:0000256" key="1">
    <source>
        <dbReference type="SAM" id="MobiDB-lite"/>
    </source>
</evidence>
<name>A0A6A4SIR8_SCOMX</name>
<sequence length="170" mass="18482">MKAIDKMPQTLKDESLAAKTTLFAGDLNKGQPGHISFYVDLGPSSGNITKLPTGVYRAKHQSIKHNQESNNEKTRIIQKPKTYIIETASVARSSDHSANGTKPLPIISGAKPQNTEHLHVSNIVKTRIIHKPKTYILANGSVAVASDHSANGRKPLPIISNAKPENIEHL</sequence>